<gene>
    <name evidence="1" type="ORF">GJU39_10650</name>
</gene>
<dbReference type="Proteomes" id="UP000487757">
    <property type="component" value="Unassembled WGS sequence"/>
</dbReference>
<protein>
    <submittedName>
        <fullName evidence="1">Uncharacterized protein</fullName>
    </submittedName>
</protein>
<sequence>MYPKRNQNLETLYKNSNFPFYRNFNDDFEIRNWIAVWFPIKPKANIKDFIKSEDTNEGGFIYSNRITRLPDLKEVEAQLTTADKIVFKNEEFEISLETKAYQNNTGTKGDLAIKKGFSGWGSDNRMPKNEFKSVRLKTTAGVYQLPKSALSRLYEINLELTKVYIGKNKEIYIATTNSDGSESYHAIWCLKNNKLFSMTVMQTIP</sequence>
<name>A0A7K0FYM4_9SPHI</name>
<comment type="caution">
    <text evidence="1">The sequence shown here is derived from an EMBL/GenBank/DDBJ whole genome shotgun (WGS) entry which is preliminary data.</text>
</comment>
<proteinExistence type="predicted"/>
<dbReference type="OrthoDB" id="7054664at2"/>
<evidence type="ECO:0000313" key="1">
    <source>
        <dbReference type="EMBL" id="MRX76551.1"/>
    </source>
</evidence>
<accession>A0A7K0FYM4</accession>
<evidence type="ECO:0000313" key="2">
    <source>
        <dbReference type="Proteomes" id="UP000487757"/>
    </source>
</evidence>
<dbReference type="EMBL" id="WKKH01000013">
    <property type="protein sequence ID" value="MRX76551.1"/>
    <property type="molecule type" value="Genomic_DNA"/>
</dbReference>
<keyword evidence="2" id="KW-1185">Reference proteome</keyword>
<organism evidence="1 2">
    <name type="scientific">Pedobacter petrophilus</name>
    <dbReference type="NCBI Taxonomy" id="1908241"/>
    <lineage>
        <taxon>Bacteria</taxon>
        <taxon>Pseudomonadati</taxon>
        <taxon>Bacteroidota</taxon>
        <taxon>Sphingobacteriia</taxon>
        <taxon>Sphingobacteriales</taxon>
        <taxon>Sphingobacteriaceae</taxon>
        <taxon>Pedobacter</taxon>
    </lineage>
</organism>
<dbReference type="RefSeq" id="WP_154280789.1">
    <property type="nucleotide sequence ID" value="NZ_JBHUJQ010000001.1"/>
</dbReference>
<reference evidence="1 2" key="1">
    <citation type="submission" date="2019-11" db="EMBL/GenBank/DDBJ databases">
        <title>Pedobacter petrophilus genome.</title>
        <authorList>
            <person name="Feldbauer M.J."/>
            <person name="Newman J.D."/>
        </authorList>
    </citation>
    <scope>NUCLEOTIDE SEQUENCE [LARGE SCALE GENOMIC DNA]</scope>
    <source>
        <strain evidence="1 2">LMG 29686</strain>
    </source>
</reference>
<dbReference type="AlphaFoldDB" id="A0A7K0FYM4"/>